<dbReference type="Pfam" id="PF05802">
    <property type="entry name" value="SctB2"/>
    <property type="match status" value="1"/>
</dbReference>
<evidence type="ECO:0000313" key="3">
    <source>
        <dbReference type="EMBL" id="CRY68899.1"/>
    </source>
</evidence>
<dbReference type="AlphaFoldDB" id="A0A0T9QRF0"/>
<evidence type="ECO:0000313" key="5">
    <source>
        <dbReference type="Proteomes" id="UP000045840"/>
    </source>
</evidence>
<proteinExistence type="predicted"/>
<keyword evidence="4" id="KW-1185">Reference proteome</keyword>
<organism evidence="2 5">
    <name type="scientific">Yersinia pekkanenii</name>
    <dbReference type="NCBI Taxonomy" id="1288385"/>
    <lineage>
        <taxon>Bacteria</taxon>
        <taxon>Pseudomonadati</taxon>
        <taxon>Pseudomonadota</taxon>
        <taxon>Gammaproteobacteria</taxon>
        <taxon>Enterobacterales</taxon>
        <taxon>Yersiniaceae</taxon>
        <taxon>Yersinia</taxon>
    </lineage>
</organism>
<protein>
    <submittedName>
        <fullName evidence="2">Methyl-accepting chemotaxis protein</fullName>
    </submittedName>
</protein>
<reference evidence="3 4" key="3">
    <citation type="submission" date="2015-03" db="EMBL/GenBank/DDBJ databases">
        <authorList>
            <consortium name="Pathogen Informatics"/>
            <person name="Murphy D."/>
        </authorList>
    </citation>
    <scope>NUCLEOTIDE SEQUENCE [LARGE SCALE GENOMIC DNA]</scope>
    <source>
        <strain evidence="3">Type strain: CIP110230</strain>
        <strain evidence="4">type strain: CIP110230</strain>
    </source>
</reference>
<dbReference type="RefSeq" id="WP_049614405.1">
    <property type="nucleotide sequence ID" value="NZ_CAWMMU010000028.1"/>
</dbReference>
<evidence type="ECO:0000313" key="2">
    <source>
        <dbReference type="EMBL" id="CNI24819.1"/>
    </source>
</evidence>
<dbReference type="Proteomes" id="UP000045840">
    <property type="component" value="Unassembled WGS sequence"/>
</dbReference>
<accession>A0A0T9QRF0</accession>
<reference evidence="2" key="2">
    <citation type="submission" date="2015-03" db="EMBL/GenBank/DDBJ databases">
        <authorList>
            <person name="Murphy D."/>
        </authorList>
    </citation>
    <scope>NUCLEOTIDE SEQUENCE [LARGE SCALE GENOMIC DNA]</scope>
    <source>
        <strain evidence="2">A125KOH2</strain>
    </source>
</reference>
<reference evidence="5" key="1">
    <citation type="submission" date="2015-03" db="EMBL/GenBank/DDBJ databases">
        <authorList>
            <consortium name="Pathogen Informatics"/>
        </authorList>
    </citation>
    <scope>NUCLEOTIDE SEQUENCE [LARGE SCALE GENOMIC DNA]</scope>
    <source>
        <strain evidence="5">A125KOH2</strain>
    </source>
</reference>
<dbReference type="EMBL" id="CQAZ01000036">
    <property type="protein sequence ID" value="CNI24819.1"/>
    <property type="molecule type" value="Genomic_DNA"/>
</dbReference>
<keyword evidence="1" id="KW-0175">Coiled coil</keyword>
<dbReference type="STRING" id="1288385.ERS137968_04029"/>
<feature type="coiled-coil region" evidence="1">
    <location>
        <begin position="155"/>
        <end position="189"/>
    </location>
</feature>
<dbReference type="InterPro" id="IPR008611">
    <property type="entry name" value="SctB2-like"/>
</dbReference>
<name>A0A0T9QRF0_9GAMM</name>
<gene>
    <name evidence="2" type="primary">sseD</name>
    <name evidence="2" type="ORF">ERS008529_03494</name>
    <name evidence="3" type="ORF">ERS137968_04029</name>
</gene>
<evidence type="ECO:0000313" key="4">
    <source>
        <dbReference type="Proteomes" id="UP000044625"/>
    </source>
</evidence>
<evidence type="ECO:0000256" key="1">
    <source>
        <dbReference type="SAM" id="Coils"/>
    </source>
</evidence>
<dbReference type="EMBL" id="CWJL01000028">
    <property type="protein sequence ID" value="CRY68899.1"/>
    <property type="molecule type" value="Genomic_DNA"/>
</dbReference>
<dbReference type="OrthoDB" id="6627753at2"/>
<sequence>MNIPINQEIKVNEQVPQSVDNGGRVDNNIGNIISNISDVIFQMSELFKKMRDLLNTYNQKQQTLGWDIQVSSMKNKRDAIAKVADGAIASGVCAIISGVVSGVGAGVGLKFGEIGGQGGKAIGELISGSGRLAEGDMAQDAELSRMLSDLQGSGAQSYNKSITELENKIHEARQSMNDINNTLLNLNNQIAMASKF</sequence>
<dbReference type="Proteomes" id="UP000044625">
    <property type="component" value="Unassembled WGS sequence"/>
</dbReference>